<feature type="compositionally biased region" description="Low complexity" evidence="1">
    <location>
        <begin position="171"/>
        <end position="186"/>
    </location>
</feature>
<feature type="region of interest" description="Disordered" evidence="1">
    <location>
        <begin position="1"/>
        <end position="210"/>
    </location>
</feature>
<dbReference type="EMBL" id="JAMKFB020000017">
    <property type="protein sequence ID" value="KAL0169770.1"/>
    <property type="molecule type" value="Genomic_DNA"/>
</dbReference>
<dbReference type="PANTHER" id="PTHR44813">
    <property type="entry name" value="MITOGEN-ACTIVATED PROTEIN KINASE-BINDING PROTEIN 1"/>
    <property type="match status" value="1"/>
</dbReference>
<feature type="compositionally biased region" description="Low complexity" evidence="1">
    <location>
        <begin position="195"/>
        <end position="205"/>
    </location>
</feature>
<feature type="compositionally biased region" description="Low complexity" evidence="1">
    <location>
        <begin position="96"/>
        <end position="109"/>
    </location>
</feature>
<gene>
    <name evidence="2" type="ORF">M9458_034366</name>
</gene>
<dbReference type="InterPro" id="IPR055292">
    <property type="entry name" value="MABP1"/>
</dbReference>
<reference evidence="2 3" key="1">
    <citation type="submission" date="2024-05" db="EMBL/GenBank/DDBJ databases">
        <title>Genome sequencing and assembly of Indian major carp, Cirrhinus mrigala (Hamilton, 1822).</title>
        <authorList>
            <person name="Mohindra V."/>
            <person name="Chowdhury L.M."/>
            <person name="Lal K."/>
            <person name="Jena J.K."/>
        </authorList>
    </citation>
    <scope>NUCLEOTIDE SEQUENCE [LARGE SCALE GENOMIC DNA]</scope>
    <source>
        <strain evidence="2">CM1030</strain>
        <tissue evidence="2">Blood</tissue>
    </source>
</reference>
<feature type="compositionally biased region" description="Basic and acidic residues" evidence="1">
    <location>
        <begin position="245"/>
        <end position="262"/>
    </location>
</feature>
<feature type="non-terminal residue" evidence="2">
    <location>
        <position position="330"/>
    </location>
</feature>
<evidence type="ECO:0000256" key="1">
    <source>
        <dbReference type="SAM" id="MobiDB-lite"/>
    </source>
</evidence>
<comment type="caution">
    <text evidence="2">The sequence shown here is derived from an EMBL/GenBank/DDBJ whole genome shotgun (WGS) entry which is preliminary data.</text>
</comment>
<protein>
    <submittedName>
        <fullName evidence="2">Uncharacterized protein</fullName>
    </submittedName>
</protein>
<name>A0ABD0P780_CIRMR</name>
<feature type="compositionally biased region" description="Low complexity" evidence="1">
    <location>
        <begin position="64"/>
        <end position="75"/>
    </location>
</feature>
<feature type="non-terminal residue" evidence="2">
    <location>
        <position position="1"/>
    </location>
</feature>
<evidence type="ECO:0000313" key="2">
    <source>
        <dbReference type="EMBL" id="KAL0169770.1"/>
    </source>
</evidence>
<dbReference type="PANTHER" id="PTHR44813:SF1">
    <property type="entry name" value="MITOGEN-ACTIVATED PROTEIN KINASE-BINDING PROTEIN 1"/>
    <property type="match status" value="1"/>
</dbReference>
<dbReference type="AlphaFoldDB" id="A0ABD0P780"/>
<feature type="region of interest" description="Disordered" evidence="1">
    <location>
        <begin position="245"/>
        <end position="267"/>
    </location>
</feature>
<feature type="compositionally biased region" description="Polar residues" evidence="1">
    <location>
        <begin position="110"/>
        <end position="126"/>
    </location>
</feature>
<dbReference type="Proteomes" id="UP001529510">
    <property type="component" value="Unassembled WGS sequence"/>
</dbReference>
<organism evidence="2 3">
    <name type="scientific">Cirrhinus mrigala</name>
    <name type="common">Mrigala</name>
    <dbReference type="NCBI Taxonomy" id="683832"/>
    <lineage>
        <taxon>Eukaryota</taxon>
        <taxon>Metazoa</taxon>
        <taxon>Chordata</taxon>
        <taxon>Craniata</taxon>
        <taxon>Vertebrata</taxon>
        <taxon>Euteleostomi</taxon>
        <taxon>Actinopterygii</taxon>
        <taxon>Neopterygii</taxon>
        <taxon>Teleostei</taxon>
        <taxon>Ostariophysi</taxon>
        <taxon>Cypriniformes</taxon>
        <taxon>Cyprinidae</taxon>
        <taxon>Labeoninae</taxon>
        <taxon>Labeonini</taxon>
        <taxon>Cirrhinus</taxon>
    </lineage>
</organism>
<feature type="compositionally biased region" description="Polar residues" evidence="1">
    <location>
        <begin position="144"/>
        <end position="154"/>
    </location>
</feature>
<feature type="compositionally biased region" description="Low complexity" evidence="1">
    <location>
        <begin position="30"/>
        <end position="52"/>
    </location>
</feature>
<accession>A0ABD0P780</accession>
<evidence type="ECO:0000313" key="3">
    <source>
        <dbReference type="Proteomes" id="UP001529510"/>
    </source>
</evidence>
<proteinExistence type="predicted"/>
<keyword evidence="3" id="KW-1185">Reference proteome</keyword>
<sequence>DAVQTSSRPSKEVHPQPQTPEHQTQRPRRSLPTVPLTSPTTTPSKDITTPTKSKSRSYMSPTTSSMAKMSRSASMGDNLNVVEPEDTGPSDLRQGSSSDSSNPRSASQSKPTTPVSQISSPNTSASPFPGPYMPHAAVIPTLCAGSTGNSSSKGSARPLLHIDIPNPLPDKPLLSSLSPSTKTPKLVQKEKESSSRTPTTPSSHPGTVHLSNSIVQPVTAVCLSPSETSDQIEFSMVLVPSQTKNLKEDELHSHTGQRKEDTSETECPPDLKTQVCWDISLPSFHLLFCYDLGCLNTSLPKGSGLSHLPPPLHLSSLLHPLHPLTITTCR</sequence>